<feature type="transmembrane region" description="Helical" evidence="1">
    <location>
        <begin position="227"/>
        <end position="245"/>
    </location>
</feature>
<feature type="domain" description="Tyrosine specific protein phosphatases" evidence="2">
    <location>
        <begin position="366"/>
        <end position="427"/>
    </location>
</feature>
<dbReference type="InterPro" id="IPR029021">
    <property type="entry name" value="Prot-tyrosine_phosphatase-like"/>
</dbReference>
<accession>A0A7V8FTN3</accession>
<feature type="transmembrane region" description="Helical" evidence="1">
    <location>
        <begin position="21"/>
        <end position="41"/>
    </location>
</feature>
<dbReference type="PANTHER" id="PTHR47216">
    <property type="match status" value="1"/>
</dbReference>
<dbReference type="Gene3D" id="3.90.190.10">
    <property type="entry name" value="Protein tyrosine phosphatase superfamily"/>
    <property type="match status" value="1"/>
</dbReference>
<dbReference type="Proteomes" id="UP000462435">
    <property type="component" value="Unassembled WGS sequence"/>
</dbReference>
<comment type="caution">
    <text evidence="3">The sequence shown here is derived from an EMBL/GenBank/DDBJ whole genome shotgun (WGS) entry which is preliminary data.</text>
</comment>
<dbReference type="EMBL" id="WNDX01000162">
    <property type="protein sequence ID" value="KAF1038557.1"/>
    <property type="molecule type" value="Genomic_DNA"/>
</dbReference>
<feature type="transmembrane region" description="Helical" evidence="1">
    <location>
        <begin position="251"/>
        <end position="269"/>
    </location>
</feature>
<dbReference type="AlphaFoldDB" id="A0A7V8FTN3"/>
<evidence type="ECO:0000313" key="4">
    <source>
        <dbReference type="Proteomes" id="UP000462435"/>
    </source>
</evidence>
<dbReference type="PROSITE" id="PS50056">
    <property type="entry name" value="TYR_PHOSPHATASE_2"/>
    <property type="match status" value="1"/>
</dbReference>
<evidence type="ECO:0000259" key="2">
    <source>
        <dbReference type="PROSITE" id="PS50056"/>
    </source>
</evidence>
<proteinExistence type="predicted"/>
<feature type="transmembrane region" description="Helical" evidence="1">
    <location>
        <begin position="124"/>
        <end position="153"/>
    </location>
</feature>
<keyword evidence="1" id="KW-1133">Transmembrane helix</keyword>
<feature type="transmembrane region" description="Helical" evidence="1">
    <location>
        <begin position="281"/>
        <end position="300"/>
    </location>
</feature>
<keyword evidence="1" id="KW-0472">Membrane</keyword>
<reference evidence="4" key="1">
    <citation type="journal article" date="2020" name="MBio">
        <title>Horizontal gene transfer to a defensive symbiont with a reduced genome amongst a multipartite beetle microbiome.</title>
        <authorList>
            <person name="Waterworth S.C."/>
            <person name="Florez L.V."/>
            <person name="Rees E.R."/>
            <person name="Hertweck C."/>
            <person name="Kaltenpoth M."/>
            <person name="Kwan J.C."/>
        </authorList>
    </citation>
    <scope>NUCLEOTIDE SEQUENCE [LARGE SCALE GENOMIC DNA]</scope>
</reference>
<dbReference type="SMART" id="SM00195">
    <property type="entry name" value="DSPc"/>
    <property type="match status" value="1"/>
</dbReference>
<evidence type="ECO:0000313" key="3">
    <source>
        <dbReference type="EMBL" id="KAF1038557.1"/>
    </source>
</evidence>
<evidence type="ECO:0000256" key="1">
    <source>
        <dbReference type="SAM" id="Phobius"/>
    </source>
</evidence>
<feature type="transmembrane region" description="Helical" evidence="1">
    <location>
        <begin position="61"/>
        <end position="81"/>
    </location>
</feature>
<gene>
    <name evidence="3" type="primary">ynbD</name>
    <name evidence="3" type="ORF">GAK35_03765</name>
</gene>
<dbReference type="InterPro" id="IPR000387">
    <property type="entry name" value="Tyr_Pase_dom"/>
</dbReference>
<feature type="transmembrane region" description="Helical" evidence="1">
    <location>
        <begin position="188"/>
        <end position="206"/>
    </location>
</feature>
<dbReference type="InterPro" id="IPR020422">
    <property type="entry name" value="TYR_PHOSPHATASE_DUAL_dom"/>
</dbReference>
<feature type="transmembrane region" description="Helical" evidence="1">
    <location>
        <begin position="165"/>
        <end position="182"/>
    </location>
</feature>
<dbReference type="CDD" id="cd03386">
    <property type="entry name" value="PAP2_Aur1_like"/>
    <property type="match status" value="1"/>
</dbReference>
<name>A0A7V8FTN3_9BURK</name>
<organism evidence="3 4">
    <name type="scientific">Herbaspirillum frisingense</name>
    <dbReference type="NCBI Taxonomy" id="92645"/>
    <lineage>
        <taxon>Bacteria</taxon>
        <taxon>Pseudomonadati</taxon>
        <taxon>Pseudomonadota</taxon>
        <taxon>Betaproteobacteria</taxon>
        <taxon>Burkholderiales</taxon>
        <taxon>Oxalobacteraceae</taxon>
        <taxon>Herbaspirillum</taxon>
    </lineage>
</organism>
<dbReference type="SUPFAM" id="SSF52799">
    <property type="entry name" value="(Phosphotyrosine protein) phosphatases II"/>
    <property type="match status" value="1"/>
</dbReference>
<protein>
    <recommendedName>
        <fullName evidence="2">Tyrosine specific protein phosphatases domain-containing protein</fullName>
    </recommendedName>
</protein>
<feature type="transmembrane region" description="Helical" evidence="1">
    <location>
        <begin position="93"/>
        <end position="112"/>
    </location>
</feature>
<keyword evidence="1" id="KW-0812">Transmembrane</keyword>
<dbReference type="PANTHER" id="PTHR47216:SF4">
    <property type="entry name" value="OS01G0859400 PROTEIN"/>
    <property type="match status" value="1"/>
</dbReference>
<sequence length="450" mass="49229">MSQAGAAVPGRSAPLPWKRGVLWLLFLGPFFFLSYGYANHAAAARGMVPSFYYAWERRIPFLPWTIVPYWSIDLLYGFSFLCCRTPRETDRHALRLLSTQLIAVACFLAFPLRFAFTRPLSDGLFGALFASLAAFDLPYNQAPSLHIALLVLIWHQFARLRAGPLLRLVIHGWALLIGISVLTTWQHHFIDVPTGAMLGLFCLWLWPDAGSTPLRRGGVMDKRRRRLAGTYGAGALLALLLAWWSHVLAPLLGWLALALALVAWNYAHAGAAGFQKTDGRASLASAWLFAPYTLGAWINARLWTRQRPHPDHIIDDIWLGRLPDAAQMRAGGFAALCDLTAELPPPAGVWRYAGHPWLDLVAPDADQLLAAARSIDALRGNGPVLVACALGYSRSAGAVAAWLRLSGRCPDMASALALLAERRPSVVIGAGLRASLSELDRQLQQGAAHA</sequence>